<protein>
    <submittedName>
        <fullName evidence="1">Uncharacterized protein</fullName>
    </submittedName>
</protein>
<proteinExistence type="predicted"/>
<gene>
    <name evidence="1" type="ORF">GCM10008066_09870</name>
</gene>
<evidence type="ECO:0000313" key="1">
    <source>
        <dbReference type="EMBL" id="GGI17616.1"/>
    </source>
</evidence>
<dbReference type="AlphaFoldDB" id="A0A8J3F581"/>
<reference evidence="2" key="1">
    <citation type="journal article" date="2019" name="Int. J. Syst. Evol. Microbiol.">
        <title>The Global Catalogue of Microorganisms (GCM) 10K type strain sequencing project: providing services to taxonomists for standard genome sequencing and annotation.</title>
        <authorList>
            <consortium name="The Broad Institute Genomics Platform"/>
            <consortium name="The Broad Institute Genome Sequencing Center for Infectious Disease"/>
            <person name="Wu L."/>
            <person name="Ma J."/>
        </authorList>
    </citation>
    <scope>NUCLEOTIDE SEQUENCE [LARGE SCALE GENOMIC DNA]</scope>
    <source>
        <strain evidence="2">CCM 2767</strain>
    </source>
</reference>
<organism evidence="1 2">
    <name type="scientific">Oxalicibacterium faecigallinarum</name>
    <dbReference type="NCBI Taxonomy" id="573741"/>
    <lineage>
        <taxon>Bacteria</taxon>
        <taxon>Pseudomonadati</taxon>
        <taxon>Pseudomonadota</taxon>
        <taxon>Betaproteobacteria</taxon>
        <taxon>Burkholderiales</taxon>
        <taxon>Oxalobacteraceae</taxon>
        <taxon>Oxalicibacterium</taxon>
    </lineage>
</organism>
<comment type="caution">
    <text evidence="1">The sequence shown here is derived from an EMBL/GenBank/DDBJ whole genome shotgun (WGS) entry which is preliminary data.</text>
</comment>
<dbReference type="Proteomes" id="UP000642180">
    <property type="component" value="Unassembled WGS sequence"/>
</dbReference>
<evidence type="ECO:0000313" key="2">
    <source>
        <dbReference type="Proteomes" id="UP000642180"/>
    </source>
</evidence>
<keyword evidence="2" id="KW-1185">Reference proteome</keyword>
<sequence>MGGRLLCRYRHNYGAYKMSELAKNEFGEKWAAIEVKDAFLQHGTRFESFYCAFCDIPVSPVACYGDEFVKAPHFAKLKSDHADLCPYGKAGLVAYGINRKSTSATYKFEVDLPERLVPIRAARAGTTPKAIKPSPNYPSDDEIKTRVKDSAGNLEIANQYTTSLLRTLAAARRTALSQLYKLPEAKKLADDAKALNNFVFGELAKAPLKLYEEKTNYKNAFHGIGKKPWNGRFIYFGDAKASQSPTGFTLTAENGPPNEPPLTIRMPVSVHVKCDISHPVNLMERKTNECLLECIATDAKVYWFAYGALVLNEARDGYELRVELPEHIYVSTKKP</sequence>
<dbReference type="EMBL" id="BMDI01000001">
    <property type="protein sequence ID" value="GGI17616.1"/>
    <property type="molecule type" value="Genomic_DNA"/>
</dbReference>
<accession>A0A8J3F581</accession>
<name>A0A8J3F581_9BURK</name>